<feature type="compositionally biased region" description="Basic and acidic residues" evidence="1">
    <location>
        <begin position="24"/>
        <end position="42"/>
    </location>
</feature>
<evidence type="ECO:0000256" key="1">
    <source>
        <dbReference type="SAM" id="MobiDB-lite"/>
    </source>
</evidence>
<feature type="region of interest" description="Disordered" evidence="1">
    <location>
        <begin position="16"/>
        <end position="83"/>
    </location>
</feature>
<evidence type="ECO:0000313" key="2">
    <source>
        <dbReference type="EMBL" id="CAI2380425.1"/>
    </source>
</evidence>
<sequence length="83" mass="9736">MKKKQKEYQANIEILASTSLESQDASHHLDTREARGSPSREEEKEDDEQVQMQVDPRRPLINSYETSHTPMGTRKFKDDDLRF</sequence>
<organism evidence="2 3">
    <name type="scientific">Euplotes crassus</name>
    <dbReference type="NCBI Taxonomy" id="5936"/>
    <lineage>
        <taxon>Eukaryota</taxon>
        <taxon>Sar</taxon>
        <taxon>Alveolata</taxon>
        <taxon>Ciliophora</taxon>
        <taxon>Intramacronucleata</taxon>
        <taxon>Spirotrichea</taxon>
        <taxon>Hypotrichia</taxon>
        <taxon>Euplotida</taxon>
        <taxon>Euplotidae</taxon>
        <taxon>Moneuplotes</taxon>
    </lineage>
</organism>
<dbReference type="Proteomes" id="UP001295684">
    <property type="component" value="Unassembled WGS sequence"/>
</dbReference>
<accession>A0AAD1XYG2</accession>
<dbReference type="EMBL" id="CAMPGE010022380">
    <property type="protein sequence ID" value="CAI2380425.1"/>
    <property type="molecule type" value="Genomic_DNA"/>
</dbReference>
<name>A0AAD1XYG2_EUPCR</name>
<dbReference type="AlphaFoldDB" id="A0AAD1XYG2"/>
<reference evidence="2" key="1">
    <citation type="submission" date="2023-07" db="EMBL/GenBank/DDBJ databases">
        <authorList>
            <consortium name="AG Swart"/>
            <person name="Singh M."/>
            <person name="Singh A."/>
            <person name="Seah K."/>
            <person name="Emmerich C."/>
        </authorList>
    </citation>
    <scope>NUCLEOTIDE SEQUENCE</scope>
    <source>
        <strain evidence="2">DP1</strain>
    </source>
</reference>
<comment type="caution">
    <text evidence="2">The sequence shown here is derived from an EMBL/GenBank/DDBJ whole genome shotgun (WGS) entry which is preliminary data.</text>
</comment>
<gene>
    <name evidence="2" type="ORF">ECRASSUSDP1_LOCUS21859</name>
</gene>
<protein>
    <submittedName>
        <fullName evidence="2">Uncharacterized protein</fullName>
    </submittedName>
</protein>
<proteinExistence type="predicted"/>
<evidence type="ECO:0000313" key="3">
    <source>
        <dbReference type="Proteomes" id="UP001295684"/>
    </source>
</evidence>
<keyword evidence="3" id="KW-1185">Reference proteome</keyword>